<dbReference type="RefSeq" id="WP_222579154.1">
    <property type="nucleotide sequence ID" value="NZ_JAHVHU010000005.1"/>
</dbReference>
<keyword evidence="10" id="KW-0175">Coiled coil</keyword>
<evidence type="ECO:0000256" key="6">
    <source>
        <dbReference type="ARBA" id="ARBA00022989"/>
    </source>
</evidence>
<keyword evidence="7 9" id="KW-0811">Translocation</keyword>
<dbReference type="Pfam" id="PF02416">
    <property type="entry name" value="TatA_B_E"/>
    <property type="match status" value="1"/>
</dbReference>
<dbReference type="InterPro" id="IPR006312">
    <property type="entry name" value="TatA/E"/>
</dbReference>
<organism evidence="11 12">
    <name type="scientific">Membranihabitans marinus</name>
    <dbReference type="NCBI Taxonomy" id="1227546"/>
    <lineage>
        <taxon>Bacteria</taxon>
        <taxon>Pseudomonadati</taxon>
        <taxon>Bacteroidota</taxon>
        <taxon>Saprospiria</taxon>
        <taxon>Saprospirales</taxon>
        <taxon>Saprospiraceae</taxon>
        <taxon>Membranihabitans</taxon>
    </lineage>
</organism>
<keyword evidence="6 9" id="KW-1133">Transmembrane helix</keyword>
<comment type="subcellular location">
    <subcellularLocation>
        <location evidence="1 9">Cell membrane</location>
        <topology evidence="1 9">Single-pass membrane protein</topology>
    </subcellularLocation>
</comment>
<comment type="similarity">
    <text evidence="9">Belongs to the TatA/E family.</text>
</comment>
<comment type="function">
    <text evidence="9">Part of the twin-arginine translocation (Tat) system that transports large folded proteins containing a characteristic twin-arginine motif in their signal peptide across membranes. TatA could form the protein-conducting channel of the Tat system.</text>
</comment>
<keyword evidence="4 9" id="KW-0812">Transmembrane</keyword>
<evidence type="ECO:0000313" key="12">
    <source>
        <dbReference type="Proteomes" id="UP000753961"/>
    </source>
</evidence>
<keyword evidence="3 9" id="KW-1003">Cell membrane</keyword>
<keyword evidence="8 9" id="KW-0472">Membrane</keyword>
<dbReference type="NCBIfam" id="TIGR01411">
    <property type="entry name" value="tatAE"/>
    <property type="match status" value="1"/>
</dbReference>
<feature type="transmembrane region" description="Helical" evidence="9">
    <location>
        <begin position="6"/>
        <end position="26"/>
    </location>
</feature>
<feature type="coiled-coil region" evidence="10">
    <location>
        <begin position="42"/>
        <end position="90"/>
    </location>
</feature>
<evidence type="ECO:0000256" key="3">
    <source>
        <dbReference type="ARBA" id="ARBA00022475"/>
    </source>
</evidence>
<evidence type="ECO:0000256" key="7">
    <source>
        <dbReference type="ARBA" id="ARBA00023010"/>
    </source>
</evidence>
<reference evidence="11" key="1">
    <citation type="submission" date="2021-06" db="EMBL/GenBank/DDBJ databases">
        <title>44 bacteria genomes isolated from Dapeng, Shenzhen.</title>
        <authorList>
            <person name="Zheng W."/>
            <person name="Yu S."/>
            <person name="Huang Y."/>
        </authorList>
    </citation>
    <scope>NUCLEOTIDE SEQUENCE</scope>
    <source>
        <strain evidence="11">DP5N28-2</strain>
    </source>
</reference>
<dbReference type="GO" id="GO:0033281">
    <property type="term" value="C:TAT protein transport complex"/>
    <property type="evidence" value="ECO:0007669"/>
    <property type="project" value="UniProtKB-UniRule"/>
</dbReference>
<dbReference type="Proteomes" id="UP000753961">
    <property type="component" value="Unassembled WGS sequence"/>
</dbReference>
<name>A0A953HSX4_9BACT</name>
<dbReference type="EMBL" id="JAHVHU010000005">
    <property type="protein sequence ID" value="MBY5957636.1"/>
    <property type="molecule type" value="Genomic_DNA"/>
</dbReference>
<sequence length="94" mass="10687">MTYLVLIGMPGGVELIIIVFVVLLLFGGRKIPELMRGLGKGIKEFNTARSSLEDELQKGMDEEEKKQKRLEAERLEKVKAEKEKLEAERTSHSE</sequence>
<evidence type="ECO:0000256" key="4">
    <source>
        <dbReference type="ARBA" id="ARBA00022692"/>
    </source>
</evidence>
<evidence type="ECO:0000256" key="1">
    <source>
        <dbReference type="ARBA" id="ARBA00004162"/>
    </source>
</evidence>
<comment type="subunit">
    <text evidence="9">Forms a complex with TatC.</text>
</comment>
<keyword evidence="12" id="KW-1185">Reference proteome</keyword>
<evidence type="ECO:0000256" key="5">
    <source>
        <dbReference type="ARBA" id="ARBA00022927"/>
    </source>
</evidence>
<evidence type="ECO:0000313" key="11">
    <source>
        <dbReference type="EMBL" id="MBY5957636.1"/>
    </source>
</evidence>
<protein>
    <recommendedName>
        <fullName evidence="9">Sec-independent protein translocase protein TatA</fullName>
    </recommendedName>
</protein>
<evidence type="ECO:0000256" key="10">
    <source>
        <dbReference type="SAM" id="Coils"/>
    </source>
</evidence>
<proteinExistence type="inferred from homology"/>
<evidence type="ECO:0000256" key="2">
    <source>
        <dbReference type="ARBA" id="ARBA00022448"/>
    </source>
</evidence>
<dbReference type="PANTHER" id="PTHR42982">
    <property type="entry name" value="SEC-INDEPENDENT PROTEIN TRANSLOCASE PROTEIN TATA"/>
    <property type="match status" value="1"/>
</dbReference>
<dbReference type="AlphaFoldDB" id="A0A953HSX4"/>
<dbReference type="Gene3D" id="1.20.5.3310">
    <property type="match status" value="1"/>
</dbReference>
<accession>A0A953HSX4</accession>
<dbReference type="PANTHER" id="PTHR42982:SF1">
    <property type="entry name" value="SEC-INDEPENDENT PROTEIN TRANSLOCASE PROTEIN TATA"/>
    <property type="match status" value="1"/>
</dbReference>
<keyword evidence="2 9" id="KW-0813">Transport</keyword>
<comment type="caution">
    <text evidence="11">The sequence shown here is derived from an EMBL/GenBank/DDBJ whole genome shotgun (WGS) entry which is preliminary data.</text>
</comment>
<gene>
    <name evidence="9" type="primary">tatA</name>
    <name evidence="11" type="ORF">KUV50_05810</name>
</gene>
<dbReference type="GO" id="GO:0043953">
    <property type="term" value="P:protein transport by the Tat complex"/>
    <property type="evidence" value="ECO:0007669"/>
    <property type="project" value="UniProtKB-UniRule"/>
</dbReference>
<keyword evidence="5 9" id="KW-0653">Protein transport</keyword>
<dbReference type="HAMAP" id="MF_00236">
    <property type="entry name" value="TatA_E"/>
    <property type="match status" value="1"/>
</dbReference>
<dbReference type="GO" id="GO:0008320">
    <property type="term" value="F:protein transmembrane transporter activity"/>
    <property type="evidence" value="ECO:0007669"/>
    <property type="project" value="UniProtKB-UniRule"/>
</dbReference>
<evidence type="ECO:0000256" key="9">
    <source>
        <dbReference type="HAMAP-Rule" id="MF_00236"/>
    </source>
</evidence>
<evidence type="ECO:0000256" key="8">
    <source>
        <dbReference type="ARBA" id="ARBA00023136"/>
    </source>
</evidence>
<dbReference type="InterPro" id="IPR003369">
    <property type="entry name" value="TatA/B/E"/>
</dbReference>